<gene>
    <name evidence="1" type="ORF">ACHAW5_005728</name>
</gene>
<evidence type="ECO:0000313" key="2">
    <source>
        <dbReference type="Proteomes" id="UP001530315"/>
    </source>
</evidence>
<proteinExistence type="predicted"/>
<reference evidence="1 2" key="1">
    <citation type="submission" date="2024-10" db="EMBL/GenBank/DDBJ databases">
        <title>Updated reference genomes for cyclostephanoid diatoms.</title>
        <authorList>
            <person name="Roberts W.R."/>
            <person name="Alverson A.J."/>
        </authorList>
    </citation>
    <scope>NUCLEOTIDE SEQUENCE [LARGE SCALE GENOMIC DNA]</scope>
    <source>
        <strain evidence="1 2">AJA276-08</strain>
    </source>
</reference>
<sequence length="50" mass="5765">MALQLSSSKKTKMIANFLLPRLRVSIKLHVKFIRERGVLFLGPAKDWLNV</sequence>
<dbReference type="AlphaFoldDB" id="A0ABD3QK26"/>
<protein>
    <submittedName>
        <fullName evidence="1">Uncharacterized protein</fullName>
    </submittedName>
</protein>
<name>A0ABD3QK26_9STRA</name>
<keyword evidence="2" id="KW-1185">Reference proteome</keyword>
<dbReference type="EMBL" id="JALLAZ020000237">
    <property type="protein sequence ID" value="KAL3799826.1"/>
    <property type="molecule type" value="Genomic_DNA"/>
</dbReference>
<accession>A0ABD3QK26</accession>
<dbReference type="Proteomes" id="UP001530315">
    <property type="component" value="Unassembled WGS sequence"/>
</dbReference>
<evidence type="ECO:0000313" key="1">
    <source>
        <dbReference type="EMBL" id="KAL3799826.1"/>
    </source>
</evidence>
<organism evidence="1 2">
    <name type="scientific">Stephanodiscus triporus</name>
    <dbReference type="NCBI Taxonomy" id="2934178"/>
    <lineage>
        <taxon>Eukaryota</taxon>
        <taxon>Sar</taxon>
        <taxon>Stramenopiles</taxon>
        <taxon>Ochrophyta</taxon>
        <taxon>Bacillariophyta</taxon>
        <taxon>Coscinodiscophyceae</taxon>
        <taxon>Thalassiosirophycidae</taxon>
        <taxon>Stephanodiscales</taxon>
        <taxon>Stephanodiscaceae</taxon>
        <taxon>Stephanodiscus</taxon>
    </lineage>
</organism>
<comment type="caution">
    <text evidence="1">The sequence shown here is derived from an EMBL/GenBank/DDBJ whole genome shotgun (WGS) entry which is preliminary data.</text>
</comment>